<sequence length="163" mass="18548">MAAYRRQFDTLRYNFLDQGNSGIAYTISQHIILKCPTLREEKSHVEKHVNNANTASIDHEKDIYTAMASYGRHPNAASYLLARSPWAKEDAQGNCPQAGPETEQFSLGSCIFNIRYGHPPYAELESPVWYEYMSHQRYPPTPKGDDIGDIIQACWRGDYASIE</sequence>
<accession>A0A4S9U1Z1</accession>
<protein>
    <recommendedName>
        <fullName evidence="3">Protein kinase domain-containing protein</fullName>
    </recommendedName>
</protein>
<dbReference type="EMBL" id="QZBM01000009">
    <property type="protein sequence ID" value="THZ31969.1"/>
    <property type="molecule type" value="Genomic_DNA"/>
</dbReference>
<gene>
    <name evidence="1" type="ORF">D6C91_00616</name>
</gene>
<organism evidence="1 2">
    <name type="scientific">Aureobasidium pullulans</name>
    <name type="common">Black yeast</name>
    <name type="synonym">Pullularia pullulans</name>
    <dbReference type="NCBI Taxonomy" id="5580"/>
    <lineage>
        <taxon>Eukaryota</taxon>
        <taxon>Fungi</taxon>
        <taxon>Dikarya</taxon>
        <taxon>Ascomycota</taxon>
        <taxon>Pezizomycotina</taxon>
        <taxon>Dothideomycetes</taxon>
        <taxon>Dothideomycetidae</taxon>
        <taxon>Dothideales</taxon>
        <taxon>Saccotheciaceae</taxon>
        <taxon>Aureobasidium</taxon>
    </lineage>
</organism>
<dbReference type="Proteomes" id="UP000308005">
    <property type="component" value="Unassembled WGS sequence"/>
</dbReference>
<evidence type="ECO:0000313" key="2">
    <source>
        <dbReference type="Proteomes" id="UP000308005"/>
    </source>
</evidence>
<dbReference type="AlphaFoldDB" id="A0A4S9U1Z1"/>
<name>A0A4S9U1Z1_AURPU</name>
<comment type="caution">
    <text evidence="1">The sequence shown here is derived from an EMBL/GenBank/DDBJ whole genome shotgun (WGS) entry which is preliminary data.</text>
</comment>
<proteinExistence type="predicted"/>
<reference evidence="1 2" key="1">
    <citation type="submission" date="2018-10" db="EMBL/GenBank/DDBJ databases">
        <title>Fifty Aureobasidium pullulans genomes reveal a recombining polyextremotolerant generalist.</title>
        <authorList>
            <person name="Gostincar C."/>
            <person name="Turk M."/>
            <person name="Zajc J."/>
            <person name="Gunde-Cimerman N."/>
        </authorList>
    </citation>
    <scope>NUCLEOTIDE SEQUENCE [LARGE SCALE GENOMIC DNA]</scope>
    <source>
        <strain evidence="1 2">EXF-3863</strain>
    </source>
</reference>
<evidence type="ECO:0000313" key="1">
    <source>
        <dbReference type="EMBL" id="THZ31969.1"/>
    </source>
</evidence>
<evidence type="ECO:0008006" key="3">
    <source>
        <dbReference type="Google" id="ProtNLM"/>
    </source>
</evidence>